<dbReference type="Proteomes" id="UP001075354">
    <property type="component" value="Unassembled WGS sequence"/>
</dbReference>
<gene>
    <name evidence="2" type="ORF">ONE63_011537</name>
</gene>
<proteinExistence type="predicted"/>
<name>A0AAV7X243_9NEOP</name>
<reference evidence="2" key="1">
    <citation type="submission" date="2022-12" db="EMBL/GenBank/DDBJ databases">
        <title>Chromosome-level genome assembly of the bean flower thrips Megalurothrips usitatus.</title>
        <authorList>
            <person name="Ma L."/>
            <person name="Liu Q."/>
            <person name="Li H."/>
            <person name="Cai W."/>
        </authorList>
    </citation>
    <scope>NUCLEOTIDE SEQUENCE</scope>
    <source>
        <strain evidence="2">Cailab_2022a</strain>
    </source>
</reference>
<organism evidence="2 3">
    <name type="scientific">Megalurothrips usitatus</name>
    <name type="common">bean blossom thrips</name>
    <dbReference type="NCBI Taxonomy" id="439358"/>
    <lineage>
        <taxon>Eukaryota</taxon>
        <taxon>Metazoa</taxon>
        <taxon>Ecdysozoa</taxon>
        <taxon>Arthropoda</taxon>
        <taxon>Hexapoda</taxon>
        <taxon>Insecta</taxon>
        <taxon>Pterygota</taxon>
        <taxon>Neoptera</taxon>
        <taxon>Paraneoptera</taxon>
        <taxon>Thysanoptera</taxon>
        <taxon>Terebrantia</taxon>
        <taxon>Thripoidea</taxon>
        <taxon>Thripidae</taxon>
        <taxon>Megalurothrips</taxon>
    </lineage>
</organism>
<evidence type="ECO:0000313" key="2">
    <source>
        <dbReference type="EMBL" id="KAJ1518853.1"/>
    </source>
</evidence>
<sequence length="137" mass="15218">MDSMQQLREDLELSSSLSELSISGDVSGALYEEEDQDQAAPPLRLQMHEQVPWPTRRRRARFVPEPPSWAARSLAAWSWRAVHSACRARVRICLAIRRNHTPCVSCSITPTSRPASNVASDHPRITIPAVLEPPAAG</sequence>
<comment type="caution">
    <text evidence="2">The sequence shown here is derived from an EMBL/GenBank/DDBJ whole genome shotgun (WGS) entry which is preliminary data.</text>
</comment>
<dbReference type="AlphaFoldDB" id="A0AAV7X243"/>
<accession>A0AAV7X243</accession>
<protein>
    <submittedName>
        <fullName evidence="2">Uncharacterized protein</fullName>
    </submittedName>
</protein>
<evidence type="ECO:0000313" key="3">
    <source>
        <dbReference type="Proteomes" id="UP001075354"/>
    </source>
</evidence>
<dbReference type="EMBL" id="JAPTSV010000870">
    <property type="protein sequence ID" value="KAJ1518853.1"/>
    <property type="molecule type" value="Genomic_DNA"/>
</dbReference>
<feature type="region of interest" description="Disordered" evidence="1">
    <location>
        <begin position="28"/>
        <end position="51"/>
    </location>
</feature>
<keyword evidence="3" id="KW-1185">Reference proteome</keyword>
<evidence type="ECO:0000256" key="1">
    <source>
        <dbReference type="SAM" id="MobiDB-lite"/>
    </source>
</evidence>